<evidence type="ECO:0000313" key="2">
    <source>
        <dbReference type="EMBL" id="MDQ2587392.1"/>
    </source>
</evidence>
<dbReference type="PANTHER" id="PTHR43539:SF78">
    <property type="entry name" value="FLAVIN-CONTAINING MONOOXYGENASE"/>
    <property type="match status" value="1"/>
</dbReference>
<reference evidence="2 3" key="1">
    <citation type="submission" date="2017-06" db="EMBL/GenBank/DDBJ databases">
        <title>Cultured bacterium strain Saccharothrix yanglingensis Hhs.015.</title>
        <authorList>
            <person name="Xia Y."/>
        </authorList>
    </citation>
    <scope>NUCLEOTIDE SEQUENCE [LARGE SCALE GENOMIC DNA]</scope>
    <source>
        <strain evidence="2 3">Hhs.015</strain>
    </source>
</reference>
<keyword evidence="3" id="KW-1185">Reference proteome</keyword>
<sequence length="377" mass="40478">MSSAARCDRRDRARGKRAGVEGVDQDMDVVVIGAGQAGLSTAHFLGRAGLDHLVLDAEDGPGGAWRHRWPTLRMATVHAIHDLPGTPFAEPDPDAPANEALPAYFAEFERREGLDVLRPVRVRAVRDHVPGDRRGPLDVETDRGTFTADALVNATGTWTRPFVPRYPGQELFRGRQLHSSRYPGPGEFAGEHVIVVGGGTSAVQQLLEIAAHGGTTTWVTRREPEFSDEPFGPGIGRAAVARVEERVRRGLPPRSVVSVTGLSLTPAVREGLRTGVLARRPLFARITEDGVVWPDGRSERADAILWATGFRAALDHLAPLRLRAPGGGVVLDGTRVVADPRVHLVGYGPSASTIGASRAGRAAAREIRDLLSARRAA</sequence>
<organism evidence="2 3">
    <name type="scientific">Saccharothrix yanglingensis</name>
    <dbReference type="NCBI Taxonomy" id="659496"/>
    <lineage>
        <taxon>Bacteria</taxon>
        <taxon>Bacillati</taxon>
        <taxon>Actinomycetota</taxon>
        <taxon>Actinomycetes</taxon>
        <taxon>Pseudonocardiales</taxon>
        <taxon>Pseudonocardiaceae</taxon>
        <taxon>Saccharothrix</taxon>
    </lineage>
</organism>
<dbReference type="InterPro" id="IPR050982">
    <property type="entry name" value="Auxin_biosynth/cation_transpt"/>
</dbReference>
<name>A0ABU0X5I0_9PSEU</name>
<keyword evidence="1" id="KW-0560">Oxidoreductase</keyword>
<dbReference type="PRINTS" id="PR00368">
    <property type="entry name" value="FADPNR"/>
</dbReference>
<dbReference type="PANTHER" id="PTHR43539">
    <property type="entry name" value="FLAVIN-BINDING MONOOXYGENASE-LIKE PROTEIN (AFU_ORTHOLOGUE AFUA_4G09220)"/>
    <property type="match status" value="1"/>
</dbReference>
<accession>A0ABU0X5I0</accession>
<proteinExistence type="predicted"/>
<dbReference type="SUPFAM" id="SSF51905">
    <property type="entry name" value="FAD/NAD(P)-binding domain"/>
    <property type="match status" value="2"/>
</dbReference>
<evidence type="ECO:0000313" key="3">
    <source>
        <dbReference type="Proteomes" id="UP001225605"/>
    </source>
</evidence>
<dbReference type="PRINTS" id="PR00469">
    <property type="entry name" value="PNDRDTASEII"/>
</dbReference>
<dbReference type="InterPro" id="IPR036188">
    <property type="entry name" value="FAD/NAD-bd_sf"/>
</dbReference>
<dbReference type="EMBL" id="NSDM01000012">
    <property type="protein sequence ID" value="MDQ2587392.1"/>
    <property type="molecule type" value="Genomic_DNA"/>
</dbReference>
<gene>
    <name evidence="2" type="ORF">CKY47_26080</name>
</gene>
<protein>
    <submittedName>
        <fullName evidence="2">Pyridine nucleotide-disulfide oxidoreductase</fullName>
    </submittedName>
</protein>
<evidence type="ECO:0000256" key="1">
    <source>
        <dbReference type="ARBA" id="ARBA00023002"/>
    </source>
</evidence>
<comment type="caution">
    <text evidence="2">The sequence shown here is derived from an EMBL/GenBank/DDBJ whole genome shotgun (WGS) entry which is preliminary data.</text>
</comment>
<dbReference type="Gene3D" id="3.50.50.60">
    <property type="entry name" value="FAD/NAD(P)-binding domain"/>
    <property type="match status" value="1"/>
</dbReference>
<dbReference type="Pfam" id="PF13738">
    <property type="entry name" value="Pyr_redox_3"/>
    <property type="match status" value="1"/>
</dbReference>
<dbReference type="Proteomes" id="UP001225605">
    <property type="component" value="Unassembled WGS sequence"/>
</dbReference>